<dbReference type="EMBL" id="JAHYIQ010000007">
    <property type="protein sequence ID" value="KAK1130404.1"/>
    <property type="molecule type" value="Genomic_DNA"/>
</dbReference>
<evidence type="ECO:0000313" key="1">
    <source>
        <dbReference type="EMBL" id="KAK1130404.1"/>
    </source>
</evidence>
<accession>A0AA40KRP7</accession>
<evidence type="ECO:0000313" key="2">
    <source>
        <dbReference type="Proteomes" id="UP001177670"/>
    </source>
</evidence>
<proteinExistence type="predicted"/>
<dbReference type="AlphaFoldDB" id="A0AA40KRP7"/>
<gene>
    <name evidence="1" type="ORF">K0M31_018536</name>
</gene>
<keyword evidence="2" id="KW-1185">Reference proteome</keyword>
<reference evidence="1" key="1">
    <citation type="submission" date="2021-10" db="EMBL/GenBank/DDBJ databases">
        <title>Melipona bicolor Genome sequencing and assembly.</title>
        <authorList>
            <person name="Araujo N.S."/>
            <person name="Arias M.C."/>
        </authorList>
    </citation>
    <scope>NUCLEOTIDE SEQUENCE</scope>
    <source>
        <strain evidence="1">USP_2M_L1-L4_2017</strain>
        <tissue evidence="1">Whole body</tissue>
    </source>
</reference>
<name>A0AA40KRP7_9HYME</name>
<protein>
    <submittedName>
        <fullName evidence="1">Uncharacterized protein</fullName>
    </submittedName>
</protein>
<comment type="caution">
    <text evidence="1">The sequence shown here is derived from an EMBL/GenBank/DDBJ whole genome shotgun (WGS) entry which is preliminary data.</text>
</comment>
<organism evidence="1 2">
    <name type="scientific">Melipona bicolor</name>
    <dbReference type="NCBI Taxonomy" id="60889"/>
    <lineage>
        <taxon>Eukaryota</taxon>
        <taxon>Metazoa</taxon>
        <taxon>Ecdysozoa</taxon>
        <taxon>Arthropoda</taxon>
        <taxon>Hexapoda</taxon>
        <taxon>Insecta</taxon>
        <taxon>Pterygota</taxon>
        <taxon>Neoptera</taxon>
        <taxon>Endopterygota</taxon>
        <taxon>Hymenoptera</taxon>
        <taxon>Apocrita</taxon>
        <taxon>Aculeata</taxon>
        <taxon>Apoidea</taxon>
        <taxon>Anthophila</taxon>
        <taxon>Apidae</taxon>
        <taxon>Melipona</taxon>
    </lineage>
</organism>
<sequence length="128" mass="14617">MLVSPLCETSRVDDNRHWSDRVEGTLVGILARVTDSIVRQWDLIIFFLSELLHRAWDVSSKTASSIERNTGQLQSPGEWRRVKNPMEKAVVTFPRGRSDLIDAMDDEGFGNPVRICNYVFLIPRDVVT</sequence>
<dbReference type="Proteomes" id="UP001177670">
    <property type="component" value="Unassembled WGS sequence"/>
</dbReference>